<dbReference type="RefSeq" id="WP_322777052.1">
    <property type="nucleotide sequence ID" value="NZ_JARJFB010000088.1"/>
</dbReference>
<protein>
    <submittedName>
        <fullName evidence="1">Uncharacterized protein</fullName>
    </submittedName>
</protein>
<gene>
    <name evidence="1" type="ORF">Megvenef_01123</name>
</gene>
<accession>A0ABU5NDD4</accession>
<dbReference type="EMBL" id="JARJFB010000088">
    <property type="protein sequence ID" value="MEA0971150.1"/>
    <property type="molecule type" value="Genomic_DNA"/>
</dbReference>
<organism evidence="1 2">
    <name type="scientific">Candidatus Megaera venefica</name>
    <dbReference type="NCBI Taxonomy" id="2055910"/>
    <lineage>
        <taxon>Bacteria</taxon>
        <taxon>Pseudomonadati</taxon>
        <taxon>Pseudomonadota</taxon>
        <taxon>Alphaproteobacteria</taxon>
        <taxon>Rickettsiales</taxon>
        <taxon>Rickettsiaceae</taxon>
        <taxon>Candidatus Megaera</taxon>
    </lineage>
</organism>
<dbReference type="Proteomes" id="UP001291687">
    <property type="component" value="Unassembled WGS sequence"/>
</dbReference>
<comment type="caution">
    <text evidence="1">The sequence shown here is derived from an EMBL/GenBank/DDBJ whole genome shotgun (WGS) entry which is preliminary data.</text>
</comment>
<reference evidence="1 2" key="1">
    <citation type="submission" date="2023-03" db="EMBL/GenBank/DDBJ databases">
        <title>Host association and intracellularity evolved multiple times independently in the Rickettsiales.</title>
        <authorList>
            <person name="Castelli M."/>
            <person name="Nardi T."/>
            <person name="Gammuto L."/>
            <person name="Bellinzona G."/>
            <person name="Sabaneyeva E."/>
            <person name="Potekhin A."/>
            <person name="Serra V."/>
            <person name="Petroni G."/>
            <person name="Sassera D."/>
        </authorList>
    </citation>
    <scope>NUCLEOTIDE SEQUENCE [LARGE SCALE GENOMIC DNA]</scope>
    <source>
        <strain evidence="1 2">Sr 2-6</strain>
    </source>
</reference>
<sequence length="42" mass="4780">MQANEPWAIEIFFRELVSKSESLPIEIDSNELGAFRKLGNLS</sequence>
<keyword evidence="2" id="KW-1185">Reference proteome</keyword>
<evidence type="ECO:0000313" key="2">
    <source>
        <dbReference type="Proteomes" id="UP001291687"/>
    </source>
</evidence>
<name>A0ABU5NDD4_9RICK</name>
<proteinExistence type="predicted"/>
<evidence type="ECO:0000313" key="1">
    <source>
        <dbReference type="EMBL" id="MEA0971150.1"/>
    </source>
</evidence>